<evidence type="ECO:0000313" key="2">
    <source>
        <dbReference type="Proteomes" id="UP000029227"/>
    </source>
</evidence>
<organism evidence="1 2">
    <name type="scientific">Photobacterium aphoticum</name>
    <dbReference type="NCBI Taxonomy" id="754436"/>
    <lineage>
        <taxon>Bacteria</taxon>
        <taxon>Pseudomonadati</taxon>
        <taxon>Pseudomonadota</taxon>
        <taxon>Gammaproteobacteria</taxon>
        <taxon>Vibrionales</taxon>
        <taxon>Vibrionaceae</taxon>
        <taxon>Photobacterium</taxon>
    </lineage>
</organism>
<gene>
    <name evidence="1" type="ORF">JCM19237_5018</name>
</gene>
<sequence>MENYINMLVSNADLFASIHSKKPNFATDWYNSFGLSLCLFNNESKDCKKALKIKEKTRKKIIAREPHVKTLEEAREAFAATKRFESYENTVDAYKFPCADAKWRAHHLSEVLELLAADRTEEALAAIERLPVDFQLHQSLWGQIILFILTAQSGDQAEAKQLAQGLFELSQGEFYHIMLGVVMPALCKRFLAEEFYPWQMKTVEVNWEGQTYYCVPVTIHNSQTDGGNEFMQIPWFEREKVENVYYRDERGRRYHTVETVATNTVTTAVSVAANLAVNITAQSISAAARYYSKGKFQAYSGINPLNTMMLSKSVHLPIDSRGYIVSTDQAVIAPWLAYGESAKVNNHDAFLNLVDGQVYKGPKGKDIPNAEGLLALLAKQINE</sequence>
<comment type="caution">
    <text evidence="1">The sequence shown here is derived from an EMBL/GenBank/DDBJ whole genome shotgun (WGS) entry which is preliminary data.</text>
</comment>
<dbReference type="EMBL" id="BBMN01000001">
    <property type="protein sequence ID" value="GAL02125.1"/>
    <property type="molecule type" value="Genomic_DNA"/>
</dbReference>
<dbReference type="eggNOG" id="ENOG5033PX1">
    <property type="taxonomic scope" value="Bacteria"/>
</dbReference>
<proteinExistence type="predicted"/>
<dbReference type="Proteomes" id="UP000029227">
    <property type="component" value="Unassembled WGS sequence"/>
</dbReference>
<evidence type="ECO:0000313" key="1">
    <source>
        <dbReference type="EMBL" id="GAL02125.1"/>
    </source>
</evidence>
<accession>A0A090QG66</accession>
<protein>
    <submittedName>
        <fullName evidence="1">Uncharacterized protein</fullName>
    </submittedName>
</protein>
<name>A0A090QG66_9GAMM</name>
<dbReference type="AlphaFoldDB" id="A0A090QG66"/>
<reference evidence="1 2" key="1">
    <citation type="journal article" date="2014" name="Genome Announc.">
        <title>Draft Genome Sequences of Two Vibrionaceae Species, Vibrio ponticus C121 and Photobacterium aphoticum C119, Isolated as Coral Reef Microbiota.</title>
        <authorList>
            <person name="Al-saari N."/>
            <person name="Meirelles P.M."/>
            <person name="Mino S."/>
            <person name="Suda W."/>
            <person name="Oshima K."/>
            <person name="Hattori M."/>
            <person name="Ohkuma M."/>
            <person name="Thompson F.L."/>
            <person name="Gomez-Gil B."/>
            <person name="Sawabe T."/>
            <person name="Sawabe T."/>
        </authorList>
    </citation>
    <scope>NUCLEOTIDE SEQUENCE [LARGE SCALE GENOMIC DNA]</scope>
    <source>
        <strain evidence="1 2">JCM 19237</strain>
    </source>
</reference>